<proteinExistence type="predicted"/>
<keyword evidence="10" id="KW-1185">Reference proteome</keyword>
<feature type="transmembrane region" description="Helical" evidence="6">
    <location>
        <begin position="49"/>
        <end position="70"/>
    </location>
</feature>
<keyword evidence="2" id="KW-0813">Transport</keyword>
<evidence type="ECO:0000256" key="2">
    <source>
        <dbReference type="ARBA" id="ARBA00022448"/>
    </source>
</evidence>
<evidence type="ECO:0000259" key="7">
    <source>
        <dbReference type="Pfam" id="PF03600"/>
    </source>
</evidence>
<evidence type="ECO:0000256" key="5">
    <source>
        <dbReference type="ARBA" id="ARBA00023136"/>
    </source>
</evidence>
<feature type="domain" description="Dicarboxylate carrier MatC N-terminal" evidence="8">
    <location>
        <begin position="1"/>
        <end position="149"/>
    </location>
</feature>
<evidence type="ECO:0000256" key="3">
    <source>
        <dbReference type="ARBA" id="ARBA00022692"/>
    </source>
</evidence>
<dbReference type="Proteomes" id="UP000295258">
    <property type="component" value="Unassembled WGS sequence"/>
</dbReference>
<evidence type="ECO:0008006" key="11">
    <source>
        <dbReference type="Google" id="ProtNLM"/>
    </source>
</evidence>
<feature type="transmembrane region" description="Helical" evidence="6">
    <location>
        <begin position="91"/>
        <end position="108"/>
    </location>
</feature>
<dbReference type="Pfam" id="PF03600">
    <property type="entry name" value="CitMHS"/>
    <property type="match status" value="1"/>
</dbReference>
<feature type="transmembrane region" description="Helical" evidence="6">
    <location>
        <begin position="329"/>
        <end position="356"/>
    </location>
</feature>
<evidence type="ECO:0000259" key="8">
    <source>
        <dbReference type="Pfam" id="PF07158"/>
    </source>
</evidence>
<feature type="domain" description="Citrate transporter-like" evidence="7">
    <location>
        <begin position="265"/>
        <end position="433"/>
    </location>
</feature>
<feature type="transmembrane region" description="Helical" evidence="6">
    <location>
        <begin position="291"/>
        <end position="309"/>
    </location>
</feature>
<dbReference type="Pfam" id="PF07158">
    <property type="entry name" value="MatC_N"/>
    <property type="match status" value="1"/>
</dbReference>
<feature type="transmembrane region" description="Helical" evidence="6">
    <location>
        <begin position="245"/>
        <end position="261"/>
    </location>
</feature>
<keyword evidence="3 6" id="KW-0812">Transmembrane</keyword>
<dbReference type="GO" id="GO:0055085">
    <property type="term" value="P:transmembrane transport"/>
    <property type="evidence" value="ECO:0007669"/>
    <property type="project" value="InterPro"/>
</dbReference>
<keyword evidence="5 6" id="KW-0472">Membrane</keyword>
<comment type="subcellular location">
    <subcellularLocation>
        <location evidence="1">Membrane</location>
        <topology evidence="1">Multi-pass membrane protein</topology>
    </subcellularLocation>
</comment>
<evidence type="ECO:0000313" key="10">
    <source>
        <dbReference type="Proteomes" id="UP000295258"/>
    </source>
</evidence>
<dbReference type="PANTHER" id="PTHR42826">
    <property type="entry name" value="DICARBOXYLATE TRANSPORTER 2.1, CHLOROPLASTIC"/>
    <property type="match status" value="1"/>
</dbReference>
<dbReference type="GO" id="GO:0016020">
    <property type="term" value="C:membrane"/>
    <property type="evidence" value="ECO:0007669"/>
    <property type="project" value="UniProtKB-SubCell"/>
</dbReference>
<organism evidence="9 10">
    <name type="scientific">Nonomuraea deserti</name>
    <dbReference type="NCBI Taxonomy" id="1848322"/>
    <lineage>
        <taxon>Bacteria</taxon>
        <taxon>Bacillati</taxon>
        <taxon>Actinomycetota</taxon>
        <taxon>Actinomycetes</taxon>
        <taxon>Streptosporangiales</taxon>
        <taxon>Streptosporangiaceae</taxon>
        <taxon>Nonomuraea</taxon>
    </lineage>
</organism>
<evidence type="ECO:0000256" key="4">
    <source>
        <dbReference type="ARBA" id="ARBA00022989"/>
    </source>
</evidence>
<dbReference type="EMBL" id="SMKO01000098">
    <property type="protein sequence ID" value="TDD00182.1"/>
    <property type="molecule type" value="Genomic_DNA"/>
</dbReference>
<protein>
    <recommendedName>
        <fullName evidence="11">Dicarboxylate carrier MatC N-terminal domain-containing protein</fullName>
    </recommendedName>
</protein>
<evidence type="ECO:0000256" key="1">
    <source>
        <dbReference type="ARBA" id="ARBA00004141"/>
    </source>
</evidence>
<name>A0A4R4V5T1_9ACTN</name>
<feature type="transmembrane region" description="Helical" evidence="6">
    <location>
        <begin position="412"/>
        <end position="433"/>
    </location>
</feature>
<keyword evidence="4 6" id="KW-1133">Transmembrane helix</keyword>
<dbReference type="AlphaFoldDB" id="A0A4R4V5T1"/>
<feature type="transmembrane region" description="Helical" evidence="6">
    <location>
        <begin position="139"/>
        <end position="159"/>
    </location>
</feature>
<dbReference type="InterPro" id="IPR009827">
    <property type="entry name" value="MatC_N"/>
</dbReference>
<reference evidence="9 10" key="1">
    <citation type="submission" date="2019-03" db="EMBL/GenBank/DDBJ databases">
        <title>Draft genome sequences of novel Actinobacteria.</title>
        <authorList>
            <person name="Sahin N."/>
            <person name="Ay H."/>
            <person name="Saygin H."/>
        </authorList>
    </citation>
    <scope>NUCLEOTIDE SEQUENCE [LARGE SCALE GENOMIC DNA]</scope>
    <source>
        <strain evidence="9 10">KC310</strain>
    </source>
</reference>
<accession>A0A4R4V5T1</accession>
<comment type="caution">
    <text evidence="9">The sequence shown here is derived from an EMBL/GenBank/DDBJ whole genome shotgun (WGS) entry which is preliminary data.</text>
</comment>
<sequence length="438" mass="44165">MSAEIIALIVLVLVFLVATIRSINMGALALVAAFVVGTSVFGVEVDDVLGGFPANLFVILVGVTYLFALAKTNGTVDWIVHRAVVAVRGRVALMPWVMFAVCAAITAIGAASPAAVAIVAPVAMGFAARYRIHPVMMGLMVVQGSTGGSFSPIGIFGAITNGVVDQGKLPGNAAVLFGGVLGACALISLVGFLALGGTKLLQRDRQSSETAVMSLAGSGAGSGGASDGGDDPVDDALPRLDAQRALTLIGLLVLAVGALVFDLDIGFLALAVAVVLTLIFPSAARGAVDKISWGTVLLVGGIVTYVALLQDQGTVKWLGDGVAGVGAPLLAALLICLIGAVVSAFASTTGILGALIPLAVPFLQTGQVGAVGMVTALAISSSVVDCSPFSTNGALIVANADVTIRDDVFKHLMTWGMTIVVAAPLLCWLVLIVPGRLS</sequence>
<dbReference type="RefSeq" id="WP_132598808.1">
    <property type="nucleotide sequence ID" value="NZ_SMKO01000098.1"/>
</dbReference>
<dbReference type="InterPro" id="IPR004680">
    <property type="entry name" value="Cit_transptr-like_dom"/>
</dbReference>
<dbReference type="InterPro" id="IPR030676">
    <property type="entry name" value="CitT-rel"/>
</dbReference>
<feature type="transmembrane region" description="Helical" evidence="6">
    <location>
        <begin position="171"/>
        <end position="195"/>
    </location>
</feature>
<evidence type="ECO:0000313" key="9">
    <source>
        <dbReference type="EMBL" id="TDD00182.1"/>
    </source>
</evidence>
<evidence type="ECO:0000256" key="6">
    <source>
        <dbReference type="SAM" id="Phobius"/>
    </source>
</evidence>
<feature type="transmembrane region" description="Helical" evidence="6">
    <location>
        <begin position="267"/>
        <end position="284"/>
    </location>
</feature>
<gene>
    <name evidence="9" type="ORF">E1292_29620</name>
</gene>